<protein>
    <submittedName>
        <fullName evidence="1">CopG family transcriptional regulator</fullName>
    </submittedName>
</protein>
<proteinExistence type="predicted"/>
<comment type="caution">
    <text evidence="1">The sequence shown here is derived from an EMBL/GenBank/DDBJ whole genome shotgun (WGS) entry which is preliminary data.</text>
</comment>
<reference evidence="1" key="1">
    <citation type="submission" date="2020-10" db="EMBL/GenBank/DDBJ databases">
        <authorList>
            <person name="Gilroy R."/>
        </authorList>
    </citation>
    <scope>NUCLEOTIDE SEQUENCE</scope>
    <source>
        <strain evidence="1">ChiGjej1B1-2707</strain>
    </source>
</reference>
<name>A0A9D1A0C4_9ACTN</name>
<dbReference type="EMBL" id="DVGB01000073">
    <property type="protein sequence ID" value="HIR01794.1"/>
    <property type="molecule type" value="Genomic_DNA"/>
</dbReference>
<reference evidence="1" key="2">
    <citation type="journal article" date="2021" name="PeerJ">
        <title>Extensive microbial diversity within the chicken gut microbiome revealed by metagenomics and culture.</title>
        <authorList>
            <person name="Gilroy R."/>
            <person name="Ravi A."/>
            <person name="Getino M."/>
            <person name="Pursley I."/>
            <person name="Horton D.L."/>
            <person name="Alikhan N.F."/>
            <person name="Baker D."/>
            <person name="Gharbi K."/>
            <person name="Hall N."/>
            <person name="Watson M."/>
            <person name="Adriaenssens E.M."/>
            <person name="Foster-Nyarko E."/>
            <person name="Jarju S."/>
            <person name="Secka A."/>
            <person name="Antonio M."/>
            <person name="Oren A."/>
            <person name="Chaudhuri R.R."/>
            <person name="La Ragione R."/>
            <person name="Hildebrand F."/>
            <person name="Pallen M.J."/>
        </authorList>
    </citation>
    <scope>NUCLEOTIDE SEQUENCE</scope>
    <source>
        <strain evidence="1">ChiGjej1B1-2707</strain>
    </source>
</reference>
<evidence type="ECO:0000313" key="1">
    <source>
        <dbReference type="EMBL" id="HIR01794.1"/>
    </source>
</evidence>
<evidence type="ECO:0000313" key="2">
    <source>
        <dbReference type="Proteomes" id="UP000824261"/>
    </source>
</evidence>
<gene>
    <name evidence="1" type="ORF">IAA69_05985</name>
</gene>
<dbReference type="AlphaFoldDB" id="A0A9D1A0C4"/>
<dbReference type="Proteomes" id="UP000824261">
    <property type="component" value="Unassembled WGS sequence"/>
</dbReference>
<organism evidence="1 2">
    <name type="scientific">Candidatus Aveggerthella stercoripullorum</name>
    <dbReference type="NCBI Taxonomy" id="2840688"/>
    <lineage>
        <taxon>Bacteria</taxon>
        <taxon>Bacillati</taxon>
        <taxon>Actinomycetota</taxon>
        <taxon>Coriobacteriia</taxon>
        <taxon>Eggerthellales</taxon>
        <taxon>Eggerthellaceae</taxon>
        <taxon>Eggerthellaceae incertae sedis</taxon>
        <taxon>Candidatus Aveggerthella</taxon>
    </lineage>
</organism>
<sequence length="88" mass="9780">MDRKTMEELMGFAPGELEETARAYESGEWPAGRTVRLGRPPIADEPTKIVSGRVPESIADAFDRKAQQHGQTRAERLRELITIDALSA</sequence>
<accession>A0A9D1A0C4</accession>